<dbReference type="OrthoDB" id="5906640at2"/>
<comment type="caution">
    <text evidence="1">The sequence shown here is derived from an EMBL/GenBank/DDBJ whole genome shotgun (WGS) entry which is preliminary data.</text>
</comment>
<name>U3CA52_9VIBR</name>
<keyword evidence="2" id="KW-1185">Reference proteome</keyword>
<dbReference type="RefSeq" id="WP_021709022.1">
    <property type="nucleotide sequence ID" value="NZ_BAOB01000261.1"/>
</dbReference>
<reference evidence="1 2" key="1">
    <citation type="submission" date="2013-09" db="EMBL/GenBank/DDBJ databases">
        <title>Whole genome shotgun sequence of Vibrio azureus NBRC 104587.</title>
        <authorList>
            <person name="Isaki S."/>
            <person name="Hosoyama A."/>
            <person name="Numata M."/>
            <person name="Hashimoto M."/>
            <person name="Hosoyama Y."/>
            <person name="Tsuchikane K."/>
            <person name="Noguchi M."/>
            <person name="Hirakata S."/>
            <person name="Ichikawa N."/>
            <person name="Ohji S."/>
            <person name="Yamazoe A."/>
            <person name="Fujita N."/>
        </authorList>
    </citation>
    <scope>NUCLEOTIDE SEQUENCE [LARGE SCALE GENOMIC DNA]</scope>
    <source>
        <strain evidence="1 2">NBRC 104587</strain>
    </source>
</reference>
<gene>
    <name evidence="1" type="ORF">VAZ01S_023_00300</name>
</gene>
<sequence>MFNFGETYLAVDRLIDSVLTVKFEFQPDGYKLEKTLQKVRIIENEKRIVHAIKVYNPDMPSFERDQDNYLNGEYKVANPQFVFSYTESEVE</sequence>
<evidence type="ECO:0000313" key="1">
    <source>
        <dbReference type="EMBL" id="GAD75263.1"/>
    </source>
</evidence>
<evidence type="ECO:0000313" key="2">
    <source>
        <dbReference type="Proteomes" id="UP000016567"/>
    </source>
</evidence>
<dbReference type="AlphaFoldDB" id="U3CA52"/>
<dbReference type="EMBL" id="BATL01000023">
    <property type="protein sequence ID" value="GAD75263.1"/>
    <property type="molecule type" value="Genomic_DNA"/>
</dbReference>
<proteinExistence type="predicted"/>
<accession>U3CA52</accession>
<dbReference type="STRING" id="1219077.VAZ01S_023_00300"/>
<organism evidence="1 2">
    <name type="scientific">Vibrio azureus NBRC 104587</name>
    <dbReference type="NCBI Taxonomy" id="1219077"/>
    <lineage>
        <taxon>Bacteria</taxon>
        <taxon>Pseudomonadati</taxon>
        <taxon>Pseudomonadota</taxon>
        <taxon>Gammaproteobacteria</taxon>
        <taxon>Vibrionales</taxon>
        <taxon>Vibrionaceae</taxon>
        <taxon>Vibrio</taxon>
    </lineage>
</organism>
<protein>
    <submittedName>
        <fullName evidence="1">Uncharacterized protein</fullName>
    </submittedName>
</protein>
<dbReference type="Proteomes" id="UP000016567">
    <property type="component" value="Unassembled WGS sequence"/>
</dbReference>